<dbReference type="InterPro" id="IPR023267">
    <property type="entry name" value="RCMT"/>
</dbReference>
<dbReference type="PANTHER" id="PTHR22807">
    <property type="entry name" value="NOP2 YEAST -RELATED NOL1/NOP2/FMU SUN DOMAIN-CONTAINING"/>
    <property type="match status" value="1"/>
</dbReference>
<dbReference type="GO" id="GO:0008173">
    <property type="term" value="F:RNA methyltransferase activity"/>
    <property type="evidence" value="ECO:0007669"/>
    <property type="project" value="InterPro"/>
</dbReference>
<feature type="binding site" evidence="6">
    <location>
        <position position="127"/>
    </location>
    <ligand>
        <name>S-adenosyl-L-methionine</name>
        <dbReference type="ChEBI" id="CHEBI:59789"/>
    </ligand>
</feature>
<dbReference type="PANTHER" id="PTHR22807:SF30">
    <property type="entry name" value="28S RRNA (CYTOSINE(4447)-C(5))-METHYLTRANSFERASE-RELATED"/>
    <property type="match status" value="1"/>
</dbReference>
<feature type="region of interest" description="Disordered" evidence="7">
    <location>
        <begin position="298"/>
        <end position="319"/>
    </location>
</feature>
<dbReference type="InterPro" id="IPR001678">
    <property type="entry name" value="MeTrfase_RsmB-F_NOP2_dom"/>
</dbReference>
<feature type="binding site" evidence="6">
    <location>
        <position position="172"/>
    </location>
    <ligand>
        <name>S-adenosyl-L-methionine</name>
        <dbReference type="ChEBI" id="CHEBI:59789"/>
    </ligand>
</feature>
<evidence type="ECO:0000313" key="12">
    <source>
        <dbReference type="Proteomes" id="UP000743107"/>
    </source>
</evidence>
<dbReference type="PRINTS" id="PR02008">
    <property type="entry name" value="RCMTFAMILY"/>
</dbReference>
<name>A0A6L5A3G0_PEDPE</name>
<keyword evidence="11" id="KW-1185">Reference proteome</keyword>
<reference evidence="9" key="2">
    <citation type="submission" date="2019-12" db="EMBL/GenBank/DDBJ databases">
        <title>SpeciesPrimer: A bioinformatics pipeline dedicated to the design of qPCR primers for the quantification of bacterial species.</title>
        <authorList>
            <person name="Dreier M."/>
            <person name="Berthoud H."/>
            <person name="Shani N."/>
            <person name="Wechsler D."/>
            <person name="Junier P."/>
        </authorList>
    </citation>
    <scope>NUCLEOTIDE SEQUENCE</scope>
    <source>
        <strain evidence="9">FAM13073</strain>
    </source>
</reference>
<evidence type="ECO:0000259" key="8">
    <source>
        <dbReference type="PROSITE" id="PS51686"/>
    </source>
</evidence>
<evidence type="ECO:0000256" key="3">
    <source>
        <dbReference type="ARBA" id="ARBA00022679"/>
    </source>
</evidence>
<dbReference type="InterPro" id="IPR031340">
    <property type="entry name" value="RsmF_methylt_CI"/>
</dbReference>
<dbReference type="Pfam" id="PF17126">
    <property type="entry name" value="RsmF_methylt_CI"/>
    <property type="match status" value="1"/>
</dbReference>
<dbReference type="Gene3D" id="3.40.50.150">
    <property type="entry name" value="Vaccinia Virus protein VP39"/>
    <property type="match status" value="1"/>
</dbReference>
<dbReference type="GO" id="GO:0003723">
    <property type="term" value="F:RNA binding"/>
    <property type="evidence" value="ECO:0007669"/>
    <property type="project" value="UniProtKB-UniRule"/>
</dbReference>
<feature type="binding site" evidence="6">
    <location>
        <begin position="103"/>
        <end position="109"/>
    </location>
    <ligand>
        <name>S-adenosyl-L-methionine</name>
        <dbReference type="ChEBI" id="CHEBI:59789"/>
    </ligand>
</feature>
<feature type="domain" description="SAM-dependent MTase RsmB/NOP-type" evidence="8">
    <location>
        <begin position="1"/>
        <end position="295"/>
    </location>
</feature>
<comment type="caution">
    <text evidence="6">Lacks conserved residue(s) required for the propagation of feature annotation.</text>
</comment>
<dbReference type="AlphaFoldDB" id="A0A6L5A3G0"/>
<evidence type="ECO:0000313" key="11">
    <source>
        <dbReference type="Proteomes" id="UP000472573"/>
    </source>
</evidence>
<dbReference type="RefSeq" id="WP_060744036.1">
    <property type="nucleotide sequence ID" value="NZ_CP023655.1"/>
</dbReference>
<accession>A0A6L5A3G0</accession>
<keyword evidence="3 6" id="KW-0808">Transferase</keyword>
<sequence>MQLPVDFKKKYEKLLGDQAEAFLASFDNPVQKGFRINPLKYHGHLHEHAMQQSVGYSAWGYFGKVRGKTIDHQSGLVYSQEPSAMLVGELAHPKPGQKVLDLCAAPGGKTTYLASFMDQQGLLVSNEINRGRAKILAENVERFGIQNAVILNESPDRMEDRFANYFDVIVVDAPCSGEGMFRKDPAAMEYWNKDYPSECANRQREILKSAMKMLAPKGTLVYSTCTFAPEEDEQIIAWLLDNYENLALVDVPKQDDMDAGRPEWADGNPELTKAVRLFPHHFQGEGHFMAKLVNHGMETPTEKPRAKKKKKQSSNSKSLNKTQVKLWETFAKAFLKDSNYFDLAHLMVQKDRLYYQSERLDLEGLRYIKPGLELGEFKKNRFEPSQSLLMALPVDEFQQVVKITDEEWRQYVHGDVLSTTTAGKGWVAVAVDDTVVGPGKLVQGTVKNFYPKGLRMNF</sequence>
<evidence type="ECO:0000256" key="6">
    <source>
        <dbReference type="PROSITE-ProRule" id="PRU01023"/>
    </source>
</evidence>
<dbReference type="Pfam" id="PF13636">
    <property type="entry name" value="Methyltranf_PUA"/>
    <property type="match status" value="1"/>
</dbReference>
<dbReference type="InterPro" id="IPR031341">
    <property type="entry name" value="Methyltr_RsmF_N"/>
</dbReference>
<protein>
    <submittedName>
        <fullName evidence="9 10">RNA methyltransferase</fullName>
    </submittedName>
</protein>
<proteinExistence type="inferred from homology"/>
<dbReference type="InterPro" id="IPR029063">
    <property type="entry name" value="SAM-dependent_MTases_sf"/>
</dbReference>
<dbReference type="EMBL" id="WENB01000001">
    <property type="protein sequence ID" value="KAF0415022.1"/>
    <property type="molecule type" value="Genomic_DNA"/>
</dbReference>
<dbReference type="GO" id="GO:0001510">
    <property type="term" value="P:RNA methylation"/>
    <property type="evidence" value="ECO:0007669"/>
    <property type="project" value="InterPro"/>
</dbReference>
<keyword evidence="2 6" id="KW-0489">Methyltransferase</keyword>
<evidence type="ECO:0000256" key="2">
    <source>
        <dbReference type="ARBA" id="ARBA00022603"/>
    </source>
</evidence>
<comment type="caution">
    <text evidence="10">The sequence shown here is derived from an EMBL/GenBank/DDBJ whole genome shotgun (WGS) entry which is preliminary data.</text>
</comment>
<dbReference type="InterPro" id="IPR027391">
    <property type="entry name" value="Nol1_Nop2_Fmu_2"/>
</dbReference>
<dbReference type="SUPFAM" id="SSF53335">
    <property type="entry name" value="S-adenosyl-L-methionine-dependent methyltransferases"/>
    <property type="match status" value="1"/>
</dbReference>
<reference evidence="10" key="4">
    <citation type="submission" date="2020-11" db="EMBL/GenBank/DDBJ databases">
        <title>Antibiotic susceptibility profiles of Pediococcus pentosaceus from various origins and their implications for the safety assessment of strains with food-technology applications.</title>
        <authorList>
            <person name="Shani N."/>
            <person name="Oberhaensli S."/>
            <person name="Arias E."/>
        </authorList>
    </citation>
    <scope>NUCLEOTIDE SEQUENCE</scope>
    <source>
        <strain evidence="10">FAM 19164</strain>
    </source>
</reference>
<keyword evidence="5 6" id="KW-0694">RNA-binding</keyword>
<dbReference type="Gene3D" id="3.30.70.1170">
    <property type="entry name" value="Sun protein, domain 3"/>
    <property type="match status" value="1"/>
</dbReference>
<evidence type="ECO:0000256" key="5">
    <source>
        <dbReference type="ARBA" id="ARBA00022884"/>
    </source>
</evidence>
<dbReference type="Proteomes" id="UP000743107">
    <property type="component" value="Unassembled WGS sequence"/>
</dbReference>
<comment type="similarity">
    <text evidence="6">Belongs to the class I-like SAM-binding methyltransferase superfamily. RsmB/NOP family.</text>
</comment>
<reference evidence="9 11" key="1">
    <citation type="submission" date="2019-10" db="EMBL/GenBank/DDBJ databases">
        <authorList>
            <person name="Irmler S."/>
            <person name="Berthoud H."/>
            <person name="Roetschi A."/>
            <person name="Arias E."/>
            <person name="Shani N."/>
            <person name="Wuethrich D."/>
            <person name="Bruggmann R."/>
        </authorList>
    </citation>
    <scope>NUCLEOTIDE SEQUENCE [LARGE SCALE GENOMIC DNA]</scope>
    <source>
        <strain evidence="9 11">FAM13073</strain>
    </source>
</reference>
<dbReference type="CDD" id="cd21147">
    <property type="entry name" value="RsmF_methylt_CTD1"/>
    <property type="match status" value="1"/>
</dbReference>
<organism evidence="10 12">
    <name type="scientific">Pediococcus pentosaceus</name>
    <dbReference type="NCBI Taxonomy" id="1255"/>
    <lineage>
        <taxon>Bacteria</taxon>
        <taxon>Bacillati</taxon>
        <taxon>Bacillota</taxon>
        <taxon>Bacilli</taxon>
        <taxon>Lactobacillales</taxon>
        <taxon>Lactobacillaceae</taxon>
        <taxon>Pediococcus</taxon>
    </lineage>
</organism>
<gene>
    <name evidence="9" type="ORF">GBO79_01505</name>
    <name evidence="10" type="ORF">ITQ97_01525</name>
</gene>
<dbReference type="Gene3D" id="2.30.130.60">
    <property type="match status" value="1"/>
</dbReference>
<dbReference type="PROSITE" id="PS51686">
    <property type="entry name" value="SAM_MT_RSMB_NOP"/>
    <property type="match status" value="1"/>
</dbReference>
<keyword evidence="4 6" id="KW-0949">S-adenosyl-L-methionine</keyword>
<reference evidence="11" key="3">
    <citation type="submission" date="2020-03" db="EMBL/GenBank/DDBJ databases">
        <title>SpeciesPrimer: A bioinformatics pipeline dedicated to the design of qPCR primers for the quantification of bacterial species.</title>
        <authorList>
            <person name="Dreier M."/>
            <person name="Berthoud H."/>
            <person name="Shani N."/>
            <person name="Wechsler D."/>
            <person name="Junier P."/>
        </authorList>
    </citation>
    <scope>NUCLEOTIDE SEQUENCE [LARGE SCALE GENOMIC DNA]</scope>
    <source>
        <strain evidence="11">FAM13073</strain>
    </source>
</reference>
<dbReference type="Pfam" id="PF01189">
    <property type="entry name" value="Methyltr_RsmB-F"/>
    <property type="match status" value="1"/>
</dbReference>
<evidence type="ECO:0000256" key="4">
    <source>
        <dbReference type="ARBA" id="ARBA00022691"/>
    </source>
</evidence>
<dbReference type="CDD" id="cd02440">
    <property type="entry name" value="AdoMet_MTases"/>
    <property type="match status" value="1"/>
</dbReference>
<evidence type="ECO:0000313" key="9">
    <source>
        <dbReference type="EMBL" id="KAF0415022.1"/>
    </source>
</evidence>
<evidence type="ECO:0000256" key="1">
    <source>
        <dbReference type="ARBA" id="ARBA00022490"/>
    </source>
</evidence>
<dbReference type="InterPro" id="IPR049560">
    <property type="entry name" value="MeTrfase_RsmB-F_NOP2_cat"/>
</dbReference>
<evidence type="ECO:0000256" key="7">
    <source>
        <dbReference type="SAM" id="MobiDB-lite"/>
    </source>
</evidence>
<dbReference type="Proteomes" id="UP000472573">
    <property type="component" value="Unassembled WGS sequence"/>
</dbReference>
<evidence type="ECO:0000313" key="10">
    <source>
        <dbReference type="EMBL" id="MBF7126517.1"/>
    </source>
</evidence>
<dbReference type="Pfam" id="PF17125">
    <property type="entry name" value="Methyltr_RsmF_N"/>
    <property type="match status" value="1"/>
</dbReference>
<dbReference type="EMBL" id="JADOFV010000001">
    <property type="protein sequence ID" value="MBF7126517.1"/>
    <property type="molecule type" value="Genomic_DNA"/>
</dbReference>
<feature type="active site" description="Nucleophile" evidence="6">
    <location>
        <position position="225"/>
    </location>
</feature>
<keyword evidence="1" id="KW-0963">Cytoplasm</keyword>